<name>A0A6L6XGK4_9FIRM</name>
<dbReference type="Proteomes" id="UP000479531">
    <property type="component" value="Unassembled WGS sequence"/>
</dbReference>
<keyword evidence="1" id="KW-1133">Transmembrane helix</keyword>
<evidence type="ECO:0000313" key="2">
    <source>
        <dbReference type="EMBL" id="MVQ45596.1"/>
    </source>
</evidence>
<dbReference type="InterPro" id="IPR008407">
    <property type="entry name" value="Brnchd-chn_aa_trnsp_AzlD"/>
</dbReference>
<proteinExistence type="predicted"/>
<feature type="transmembrane region" description="Helical" evidence="1">
    <location>
        <begin position="92"/>
        <end position="109"/>
    </location>
</feature>
<feature type="transmembrane region" description="Helical" evidence="1">
    <location>
        <begin position="42"/>
        <end position="64"/>
    </location>
</feature>
<evidence type="ECO:0000313" key="3">
    <source>
        <dbReference type="Proteomes" id="UP000479531"/>
    </source>
</evidence>
<dbReference type="Pfam" id="PF05437">
    <property type="entry name" value="AzlD"/>
    <property type="match status" value="1"/>
</dbReference>
<keyword evidence="1" id="KW-0472">Membrane</keyword>
<feature type="transmembrane region" description="Helical" evidence="1">
    <location>
        <begin position="6"/>
        <end position="30"/>
    </location>
</feature>
<sequence length="110" mass="11989">MPVSVARSLVIIATVAGTIFFTRLCPFLFFPPGKPIPPVIQYLGKVLPPAVIGMLVIYCLKAVSITSYPYGLPEFISVAVVILLHVWKRNNLLSIGVGTVLYMVLVQAVF</sequence>
<protein>
    <submittedName>
        <fullName evidence="2">Branched-chain amino acid transporter AzlD</fullName>
    </submittedName>
</protein>
<evidence type="ECO:0000256" key="1">
    <source>
        <dbReference type="SAM" id="Phobius"/>
    </source>
</evidence>
<accession>A0A6L6XGK4</accession>
<reference evidence="2 3" key="1">
    <citation type="submission" date="2019-10" db="EMBL/GenBank/DDBJ databases">
        <title>Roseburia spp. ameliorate alcoholic fatty liver via restoration of gut barrier function.</title>
        <authorList>
            <person name="Seo B."/>
            <person name="Ko G."/>
        </authorList>
    </citation>
    <scope>NUCLEOTIDE SEQUENCE [LARGE SCALE GENOMIC DNA]</scope>
    <source>
        <strain evidence="2 3">SNUG30017</strain>
    </source>
</reference>
<keyword evidence="1" id="KW-0812">Transmembrane</keyword>
<dbReference type="EMBL" id="WGGT01000007">
    <property type="protein sequence ID" value="MVQ45596.1"/>
    <property type="molecule type" value="Genomic_DNA"/>
</dbReference>
<dbReference type="PIRSF" id="PIRSF003203">
    <property type="entry name" value="AzlD"/>
    <property type="match status" value="1"/>
</dbReference>
<organism evidence="2 3">
    <name type="scientific">Roseburia intestinalis</name>
    <dbReference type="NCBI Taxonomy" id="166486"/>
    <lineage>
        <taxon>Bacteria</taxon>
        <taxon>Bacillati</taxon>
        <taxon>Bacillota</taxon>
        <taxon>Clostridia</taxon>
        <taxon>Lachnospirales</taxon>
        <taxon>Lachnospiraceae</taxon>
        <taxon>Roseburia</taxon>
    </lineage>
</organism>
<dbReference type="AlphaFoldDB" id="A0A6L6XGK4"/>
<dbReference type="RefSeq" id="WP_157350403.1">
    <property type="nucleotide sequence ID" value="NZ_JADNJF010000014.1"/>
</dbReference>
<gene>
    <name evidence="2" type="ORF">GCK47_07740</name>
</gene>
<comment type="caution">
    <text evidence="2">The sequence shown here is derived from an EMBL/GenBank/DDBJ whole genome shotgun (WGS) entry which is preliminary data.</text>
</comment>